<dbReference type="PANTHER" id="PTHR48462:SF1">
    <property type="entry name" value="PROTEIN, PUTATIVE-RELATED"/>
    <property type="match status" value="1"/>
</dbReference>
<sequence>MNLRKCEWISSRDTPPPTAFNLIPHNTTFNTSIVSVPIGDDNFKQEQMEKKSKELDTQLNNLNKLQHYQSSLLLLRHSLNISKANYFLRASFADPRHRWAFKFDNKIRSCMETIIGRPLTDSNWQQCQLPLKYGGFGLRTIGNYASASFIASVTAATPIISTIHRNTNISQWTDTQELDNAIAHYNSLTKEAHNIRSITTIPTQASLSKSISINATHTFTSNANHRTRAMLTALSTKHSSAFLQAPPNKYSRTMLDNIEFQTITRLRLSLVVSVDEKCHGGGSCEHKMDQHGDHALTCIHGKGRIARHDKVVACITNILKRAELHHRRELKIDANNNERPGDFGLKWFDDPNDLTLFDVGITHAHIANNYTNELHAEEQYYDRKNNKSLQKCIDQGISYVPLIAETTGGWHKVAIEFFNKVAKTLADKENRTEQNARKTIFQKVSVALQKANAISIWSHCR</sequence>
<evidence type="ECO:0000313" key="2">
    <source>
        <dbReference type="Proteomes" id="UP000023152"/>
    </source>
</evidence>
<accession>X6LZ95</accession>
<reference evidence="1 2" key="1">
    <citation type="journal article" date="2013" name="Curr. Biol.">
        <title>The Genome of the Foraminiferan Reticulomyxa filosa.</title>
        <authorList>
            <person name="Glockner G."/>
            <person name="Hulsmann N."/>
            <person name="Schleicher M."/>
            <person name="Noegel A.A."/>
            <person name="Eichinger L."/>
            <person name="Gallinger C."/>
            <person name="Pawlowski J."/>
            <person name="Sierra R."/>
            <person name="Euteneuer U."/>
            <person name="Pillet L."/>
            <person name="Moustafa A."/>
            <person name="Platzer M."/>
            <person name="Groth M."/>
            <person name="Szafranski K."/>
            <person name="Schliwa M."/>
        </authorList>
    </citation>
    <scope>NUCLEOTIDE SEQUENCE [LARGE SCALE GENOMIC DNA]</scope>
</reference>
<proteinExistence type="predicted"/>
<dbReference type="EMBL" id="ASPP01027115">
    <property type="protein sequence ID" value="ETO06462.1"/>
    <property type="molecule type" value="Genomic_DNA"/>
</dbReference>
<dbReference type="PANTHER" id="PTHR48462">
    <property type="entry name" value="PROTEIN, PUTATIVE-RELATED"/>
    <property type="match status" value="1"/>
</dbReference>
<comment type="caution">
    <text evidence="1">The sequence shown here is derived from an EMBL/GenBank/DDBJ whole genome shotgun (WGS) entry which is preliminary data.</text>
</comment>
<dbReference type="Proteomes" id="UP000023152">
    <property type="component" value="Unassembled WGS sequence"/>
</dbReference>
<keyword evidence="2" id="KW-1185">Reference proteome</keyword>
<dbReference type="OMA" id="ITHAHIA"/>
<dbReference type="AlphaFoldDB" id="X6LZ95"/>
<organism evidence="1 2">
    <name type="scientific">Reticulomyxa filosa</name>
    <dbReference type="NCBI Taxonomy" id="46433"/>
    <lineage>
        <taxon>Eukaryota</taxon>
        <taxon>Sar</taxon>
        <taxon>Rhizaria</taxon>
        <taxon>Retaria</taxon>
        <taxon>Foraminifera</taxon>
        <taxon>Monothalamids</taxon>
        <taxon>Reticulomyxidae</taxon>
        <taxon>Reticulomyxa</taxon>
    </lineage>
</organism>
<dbReference type="OrthoDB" id="7433202at2759"/>
<name>X6LZ95_RETFI</name>
<gene>
    <name evidence="1" type="ORF">RFI_30930</name>
</gene>
<evidence type="ECO:0000313" key="1">
    <source>
        <dbReference type="EMBL" id="ETO06462.1"/>
    </source>
</evidence>
<protein>
    <submittedName>
        <fullName evidence="1">Uncharacterized protein</fullName>
    </submittedName>
</protein>